<keyword evidence="3 11" id="KW-0808">Transferase</keyword>
<dbReference type="InterPro" id="IPR029063">
    <property type="entry name" value="SAM-dependent_MTases_sf"/>
</dbReference>
<evidence type="ECO:0000256" key="4">
    <source>
        <dbReference type="ARBA" id="ARBA00022691"/>
    </source>
</evidence>
<keyword evidence="2 11" id="KW-0489">Methyltransferase</keyword>
<evidence type="ECO:0000256" key="8">
    <source>
        <dbReference type="ARBA" id="ARBA00047306"/>
    </source>
</evidence>
<dbReference type="PANTHER" id="PTHR12753">
    <property type="entry name" value="AD-003 - RELATED"/>
    <property type="match status" value="1"/>
</dbReference>
<comment type="catalytic activity">
    <reaction evidence="10">
        <text>N-terminal L-alanyl-L-prolyl-L-lysyl-[protein] + 3 S-adenosyl-L-methionine = N-terminal N,N,N-trimethyl-L-alanyl-L-prolyl-L-lysyl-[protein] + 3 S-adenosyl-L-homocysteine + 3 H(+)</text>
        <dbReference type="Rhea" id="RHEA:54712"/>
        <dbReference type="Rhea" id="RHEA-COMP:13785"/>
        <dbReference type="Rhea" id="RHEA-COMP:13971"/>
        <dbReference type="ChEBI" id="CHEBI:15378"/>
        <dbReference type="ChEBI" id="CHEBI:57856"/>
        <dbReference type="ChEBI" id="CHEBI:59789"/>
        <dbReference type="ChEBI" id="CHEBI:138057"/>
        <dbReference type="ChEBI" id="CHEBI:138315"/>
        <dbReference type="EC" id="2.1.1.244"/>
    </reaction>
</comment>
<dbReference type="GO" id="GO:0071885">
    <property type="term" value="F:N-terminal protein N-methyltransferase activity"/>
    <property type="evidence" value="ECO:0007669"/>
    <property type="project" value="UniProtKB-EC"/>
</dbReference>
<evidence type="ECO:0000256" key="10">
    <source>
        <dbReference type="ARBA" id="ARBA00048167"/>
    </source>
</evidence>
<organism evidence="11 12">
    <name type="scientific">Smittium culicis</name>
    <dbReference type="NCBI Taxonomy" id="133412"/>
    <lineage>
        <taxon>Eukaryota</taxon>
        <taxon>Fungi</taxon>
        <taxon>Fungi incertae sedis</taxon>
        <taxon>Zoopagomycota</taxon>
        <taxon>Kickxellomycotina</taxon>
        <taxon>Harpellomycetes</taxon>
        <taxon>Harpellales</taxon>
        <taxon>Legeriomycetaceae</taxon>
        <taxon>Smittium</taxon>
    </lineage>
</organism>
<comment type="catalytic activity">
    <reaction evidence="8">
        <text>N-terminal L-seryl-L-prolyl-L-lysyl-[protein] + 3 S-adenosyl-L-methionine = N-terminal N,N,N-trimethyl-L-seryl-L-prolyl-L-lysyl-[protein] + 3 S-adenosyl-L-homocysteine + 3 H(+)</text>
        <dbReference type="Rhea" id="RHEA:54724"/>
        <dbReference type="Rhea" id="RHEA-COMP:13789"/>
        <dbReference type="Rhea" id="RHEA-COMP:13973"/>
        <dbReference type="ChEBI" id="CHEBI:15378"/>
        <dbReference type="ChEBI" id="CHEBI:57856"/>
        <dbReference type="ChEBI" id="CHEBI:59789"/>
        <dbReference type="ChEBI" id="CHEBI:138061"/>
        <dbReference type="ChEBI" id="CHEBI:138317"/>
        <dbReference type="EC" id="2.1.1.244"/>
    </reaction>
</comment>
<evidence type="ECO:0000256" key="5">
    <source>
        <dbReference type="ARBA" id="ARBA00039112"/>
    </source>
</evidence>
<name>A0A1R1X555_9FUNG</name>
<sequence length="474" mass="51204">MDSDAVEGSESWYTDADKYWETRKFVEFAETTYLKDLVASKQVRNCYVSGLQDFVPQTGRYDIIWCQWVLGHLTDADLVGFFAKCVAGLGQNGVIVVKENVCSSGFVVDEVDSSATRSAALLEGIFAKASLKVVSKKLQFGFPKGLFKEEDKEFSGRVDLIIDEYAGKTNVSSKNKQRDINELETQIGRAFEDGGVWGSIQSSIKDRMLSDPNFSALLNTKVSKSIEALESKQVIEFVSSETAESCGVDVVVGGIVVGVVAAQPDMRGLSLERLCESGSKAVLFAMEVTSVGDTGKTFKAKHLSYMGQDSTSSSKLMRVDGADKFEGEVALDFSLAISLGDYRTVSVGDTVYAANTTLEQLQQETAISRNVSGSESISADQPVKISSETDLSASRHNDEGISSVAEISNSNKSSSNCRVRLFRATVSSINFGRGLIAATFSDTNITAEGIISEFDTNLFVAANSIPKPLLALLQ</sequence>
<evidence type="ECO:0000256" key="9">
    <source>
        <dbReference type="ARBA" id="ARBA00047885"/>
    </source>
</evidence>
<evidence type="ECO:0000256" key="3">
    <source>
        <dbReference type="ARBA" id="ARBA00022679"/>
    </source>
</evidence>
<evidence type="ECO:0000256" key="7">
    <source>
        <dbReference type="ARBA" id="ARBA00043129"/>
    </source>
</evidence>
<dbReference type="AlphaFoldDB" id="A0A1R1X555"/>
<evidence type="ECO:0000313" key="11">
    <source>
        <dbReference type="EMBL" id="OMJ09740.1"/>
    </source>
</evidence>
<evidence type="ECO:0000256" key="2">
    <source>
        <dbReference type="ARBA" id="ARBA00022603"/>
    </source>
</evidence>
<gene>
    <name evidence="11" type="ORF">AYI70_g10752</name>
</gene>
<accession>A0A1R1X555</accession>
<keyword evidence="12" id="KW-1185">Reference proteome</keyword>
<dbReference type="STRING" id="133412.A0A1R1X555"/>
<evidence type="ECO:0000256" key="1">
    <source>
        <dbReference type="ARBA" id="ARBA00009059"/>
    </source>
</evidence>
<evidence type="ECO:0000313" key="12">
    <source>
        <dbReference type="Proteomes" id="UP000187283"/>
    </source>
</evidence>
<dbReference type="GO" id="GO:0005737">
    <property type="term" value="C:cytoplasm"/>
    <property type="evidence" value="ECO:0007669"/>
    <property type="project" value="TreeGrafter"/>
</dbReference>
<dbReference type="Gene3D" id="3.40.50.150">
    <property type="entry name" value="Vaccinia Virus protein VP39"/>
    <property type="match status" value="1"/>
</dbReference>
<dbReference type="EC" id="2.1.1.244" evidence="5"/>
<dbReference type="GO" id="GO:0032259">
    <property type="term" value="P:methylation"/>
    <property type="evidence" value="ECO:0007669"/>
    <property type="project" value="UniProtKB-KW"/>
</dbReference>
<comment type="caution">
    <text evidence="11">The sequence shown here is derived from an EMBL/GenBank/DDBJ whole genome shotgun (WGS) entry which is preliminary data.</text>
</comment>
<proteinExistence type="inferred from homology"/>
<keyword evidence="4" id="KW-0949">S-adenosyl-L-methionine</keyword>
<reference evidence="11 12" key="1">
    <citation type="submission" date="2017-01" db="EMBL/GenBank/DDBJ databases">
        <authorList>
            <person name="Mah S.A."/>
            <person name="Swanson W.J."/>
            <person name="Moy G.W."/>
            <person name="Vacquier V.D."/>
        </authorList>
    </citation>
    <scope>NUCLEOTIDE SEQUENCE [LARGE SCALE GENOMIC DNA]</scope>
    <source>
        <strain evidence="11 12">GSMNP</strain>
    </source>
</reference>
<dbReference type="SUPFAM" id="SSF53335">
    <property type="entry name" value="S-adenosyl-L-methionine-dependent methyltransferases"/>
    <property type="match status" value="1"/>
</dbReference>
<comment type="similarity">
    <text evidence="1">Belongs to the methyltransferase superfamily. NTM1 family.</text>
</comment>
<comment type="catalytic activity">
    <reaction evidence="9">
        <text>N-terminal L-prolyl-L-prolyl-L-lysyl-[protein] + 2 S-adenosyl-L-methionine = N-terminal N,N-dimethyl-L-prolyl-L-prolyl-L-lysyl-[protein] + 2 S-adenosyl-L-homocysteine + 2 H(+)</text>
        <dbReference type="Rhea" id="RHEA:54736"/>
        <dbReference type="Rhea" id="RHEA-COMP:13787"/>
        <dbReference type="Rhea" id="RHEA-COMP:13974"/>
        <dbReference type="ChEBI" id="CHEBI:15378"/>
        <dbReference type="ChEBI" id="CHEBI:57856"/>
        <dbReference type="ChEBI" id="CHEBI:59789"/>
        <dbReference type="ChEBI" id="CHEBI:138059"/>
        <dbReference type="ChEBI" id="CHEBI:138318"/>
        <dbReference type="EC" id="2.1.1.244"/>
    </reaction>
</comment>
<dbReference type="PANTHER" id="PTHR12753:SF0">
    <property type="entry name" value="ALPHA N-TERMINAL PROTEIN METHYLTRANSFERASE 1"/>
    <property type="match status" value="1"/>
</dbReference>
<dbReference type="Pfam" id="PF05891">
    <property type="entry name" value="Methyltransf_PK"/>
    <property type="match status" value="1"/>
</dbReference>
<evidence type="ECO:0000256" key="6">
    <source>
        <dbReference type="ARBA" id="ARBA00039449"/>
    </source>
</evidence>
<protein>
    <recommendedName>
        <fullName evidence="6">Alpha N-terminal protein methyltransferase 1</fullName>
        <ecNumber evidence="5">2.1.1.244</ecNumber>
    </recommendedName>
    <alternativeName>
        <fullName evidence="7">X-Pro-Lys N-terminal protein methyltransferase 1</fullName>
    </alternativeName>
</protein>
<dbReference type="OrthoDB" id="1298661at2759"/>
<dbReference type="EMBL" id="LSSN01005334">
    <property type="protein sequence ID" value="OMJ09740.1"/>
    <property type="molecule type" value="Genomic_DNA"/>
</dbReference>
<dbReference type="Proteomes" id="UP000187283">
    <property type="component" value="Unassembled WGS sequence"/>
</dbReference>
<dbReference type="InterPro" id="IPR008576">
    <property type="entry name" value="MeTrfase_NTM1"/>
</dbReference>